<reference evidence="1" key="1">
    <citation type="submission" date="2015-04" db="EMBL/GenBank/DDBJ databases">
        <title>The complete genome sequence of the hyperthermophilic, obligate iron-reducing archaeon Geoglobus ahangari strain 234T.</title>
        <authorList>
            <person name="Manzella M.P."/>
            <person name="Holmes D.E."/>
            <person name="Rocheleau J.M."/>
            <person name="Chung A."/>
            <person name="Reguera G."/>
            <person name="Kashefi K."/>
        </authorList>
    </citation>
    <scope>NUCLEOTIDE SEQUENCE [LARGE SCALE GENOMIC DNA]</scope>
    <source>
        <strain evidence="1">234</strain>
    </source>
</reference>
<sequence>MERIAALLLLVVAGVIAGLAVHDMVRSEKEPPSISSENLSWVCNSSDGQIIYGDLPNFRSEEDRQEWLAKLDTLGKSIRENGLLAQHFYPNGPVISYGFDYRGYFVVALENCSKIEKHELDAIYEIINREAGKLGIENIPVLFRFEGVPVAE</sequence>
<dbReference type="OrthoDB" id="10495at2157"/>
<protein>
    <recommendedName>
        <fullName evidence="3">DUF3574 domain-containing protein</fullName>
    </recommendedName>
</protein>
<evidence type="ECO:0000313" key="1">
    <source>
        <dbReference type="EMBL" id="AKG92207.1"/>
    </source>
</evidence>
<organism evidence="1 2">
    <name type="scientific">Geoglobus ahangari</name>
    <dbReference type="NCBI Taxonomy" id="113653"/>
    <lineage>
        <taxon>Archaea</taxon>
        <taxon>Methanobacteriati</taxon>
        <taxon>Methanobacteriota</taxon>
        <taxon>Archaeoglobi</taxon>
        <taxon>Archaeoglobales</taxon>
        <taxon>Archaeoglobaceae</taxon>
        <taxon>Geoglobus</taxon>
    </lineage>
</organism>
<dbReference type="GeneID" id="24803025"/>
<evidence type="ECO:0000313" key="2">
    <source>
        <dbReference type="Proteomes" id="UP000034723"/>
    </source>
</evidence>
<accession>A0A0F7IJ25</accession>
<evidence type="ECO:0008006" key="3">
    <source>
        <dbReference type="Google" id="ProtNLM"/>
    </source>
</evidence>
<dbReference type="InParanoid" id="A0A0F7IJ25"/>
<dbReference type="EMBL" id="CP011267">
    <property type="protein sequence ID" value="AKG92207.1"/>
    <property type="molecule type" value="Genomic_DNA"/>
</dbReference>
<dbReference type="AlphaFoldDB" id="A0A0F7IJ25"/>
<dbReference type="STRING" id="113653.GAH_00441"/>
<dbReference type="HOGENOM" id="CLU_1718136_0_0_2"/>
<proteinExistence type="predicted"/>
<dbReference type="RefSeq" id="WP_156967362.1">
    <property type="nucleotide sequence ID" value="NZ_CP011267.1"/>
</dbReference>
<keyword evidence="2" id="KW-1185">Reference proteome</keyword>
<dbReference type="KEGG" id="gah:GAH_00441"/>
<name>A0A0F7IJ25_9EURY</name>
<gene>
    <name evidence="1" type="ORF">GAH_00441</name>
</gene>
<dbReference type="Proteomes" id="UP000034723">
    <property type="component" value="Chromosome"/>
</dbReference>